<name>A0A8S9NN73_BRACR</name>
<evidence type="ECO:0000256" key="7">
    <source>
        <dbReference type="ARBA" id="ARBA00023136"/>
    </source>
</evidence>
<comment type="function">
    <text evidence="1">Probably involved in the defense reaction of plants against pathogens.</text>
</comment>
<feature type="signal peptide" evidence="11">
    <location>
        <begin position="1"/>
        <end position="19"/>
    </location>
</feature>
<gene>
    <name evidence="13" type="ORF">F2Q69_00040623</name>
</gene>
<evidence type="ECO:0000256" key="4">
    <source>
        <dbReference type="ARBA" id="ARBA00022989"/>
    </source>
</evidence>
<keyword evidence="8" id="KW-0568">Pathogenesis-related protein</keyword>
<evidence type="ECO:0000256" key="8">
    <source>
        <dbReference type="ARBA" id="ARBA00023265"/>
    </source>
</evidence>
<keyword evidence="6 9" id="KW-0175">Coiled coil</keyword>
<evidence type="ECO:0000313" key="14">
    <source>
        <dbReference type="Proteomes" id="UP000712600"/>
    </source>
</evidence>
<evidence type="ECO:0000256" key="5">
    <source>
        <dbReference type="ARBA" id="ARBA00023034"/>
    </source>
</evidence>
<protein>
    <recommendedName>
        <fullName evidence="12">SCP domain-containing protein</fullName>
    </recommendedName>
</protein>
<dbReference type="InterPro" id="IPR001283">
    <property type="entry name" value="CRISP-related"/>
</dbReference>
<feature type="region of interest" description="Disordered" evidence="10">
    <location>
        <begin position="311"/>
        <end position="337"/>
    </location>
</feature>
<comment type="caution">
    <text evidence="13">The sequence shown here is derived from an EMBL/GenBank/DDBJ whole genome shotgun (WGS) entry which is preliminary data.</text>
</comment>
<dbReference type="AlphaFoldDB" id="A0A8S9NN73"/>
<dbReference type="PRINTS" id="PR00837">
    <property type="entry name" value="V5TPXLIKE"/>
</dbReference>
<dbReference type="SMART" id="SM00198">
    <property type="entry name" value="SCP"/>
    <property type="match status" value="1"/>
</dbReference>
<dbReference type="FunFam" id="3.40.33.10:FF:000004">
    <property type="entry name" value="CAP, cysteine-rich secretory protein, antigen 5"/>
    <property type="match status" value="1"/>
</dbReference>
<feature type="domain" description="SCP" evidence="12">
    <location>
        <begin position="33"/>
        <end position="167"/>
    </location>
</feature>
<keyword evidence="7" id="KW-0472">Membrane</keyword>
<dbReference type="InterPro" id="IPR002413">
    <property type="entry name" value="V5_allergen-like"/>
</dbReference>
<keyword evidence="11" id="KW-0732">Signal</keyword>
<feature type="compositionally biased region" description="Basic and acidic residues" evidence="10">
    <location>
        <begin position="328"/>
        <end position="337"/>
    </location>
</feature>
<dbReference type="CDD" id="cd05381">
    <property type="entry name" value="CAP_PR-1"/>
    <property type="match status" value="1"/>
</dbReference>
<evidence type="ECO:0000256" key="3">
    <source>
        <dbReference type="ARBA" id="ARBA00022692"/>
    </source>
</evidence>
<dbReference type="GO" id="GO:0007030">
    <property type="term" value="P:Golgi organization"/>
    <property type="evidence" value="ECO:0007669"/>
    <property type="project" value="InterPro"/>
</dbReference>
<keyword evidence="3" id="KW-0812">Transmembrane</keyword>
<organism evidence="13 14">
    <name type="scientific">Brassica cretica</name>
    <name type="common">Mustard</name>
    <dbReference type="NCBI Taxonomy" id="69181"/>
    <lineage>
        <taxon>Eukaryota</taxon>
        <taxon>Viridiplantae</taxon>
        <taxon>Streptophyta</taxon>
        <taxon>Embryophyta</taxon>
        <taxon>Tracheophyta</taxon>
        <taxon>Spermatophyta</taxon>
        <taxon>Magnoliopsida</taxon>
        <taxon>eudicotyledons</taxon>
        <taxon>Gunneridae</taxon>
        <taxon>Pentapetalae</taxon>
        <taxon>rosids</taxon>
        <taxon>malvids</taxon>
        <taxon>Brassicales</taxon>
        <taxon>Brassicaceae</taxon>
        <taxon>Brassiceae</taxon>
        <taxon>Brassica</taxon>
    </lineage>
</organism>
<evidence type="ECO:0000256" key="2">
    <source>
        <dbReference type="ARBA" id="ARBA00004194"/>
    </source>
</evidence>
<dbReference type="PANTHER" id="PTHR13815:SF7">
    <property type="entry name" value="GOLGIN SUBFAMILY A MEMBER 5"/>
    <property type="match status" value="1"/>
</dbReference>
<keyword evidence="5" id="KW-0333">Golgi apparatus</keyword>
<dbReference type="GO" id="GO:0031985">
    <property type="term" value="C:Golgi cisterna"/>
    <property type="evidence" value="ECO:0007669"/>
    <property type="project" value="TreeGrafter"/>
</dbReference>
<keyword evidence="4" id="KW-1133">Transmembrane helix</keyword>
<dbReference type="Pfam" id="PF00188">
    <property type="entry name" value="CAP"/>
    <property type="match status" value="1"/>
</dbReference>
<evidence type="ECO:0000256" key="9">
    <source>
        <dbReference type="SAM" id="Coils"/>
    </source>
</evidence>
<dbReference type="InterPro" id="IPR035940">
    <property type="entry name" value="CAP_sf"/>
</dbReference>
<dbReference type="InterPro" id="IPR019177">
    <property type="entry name" value="Golgin_subfamily_A_member_5"/>
</dbReference>
<dbReference type="Gene3D" id="3.40.33.10">
    <property type="entry name" value="CAP"/>
    <property type="match status" value="1"/>
</dbReference>
<dbReference type="SUPFAM" id="SSF55797">
    <property type="entry name" value="PR-1-like"/>
    <property type="match status" value="1"/>
</dbReference>
<dbReference type="GO" id="GO:0000139">
    <property type="term" value="C:Golgi membrane"/>
    <property type="evidence" value="ECO:0007669"/>
    <property type="project" value="UniProtKB-SubCell"/>
</dbReference>
<dbReference type="PRINTS" id="PR00838">
    <property type="entry name" value="V5ALLERGEN"/>
</dbReference>
<comment type="subcellular location">
    <subcellularLocation>
        <location evidence="2">Golgi apparatus membrane</location>
        <topology evidence="2">Single-pass membrane protein</topology>
    </subcellularLocation>
</comment>
<evidence type="ECO:0000256" key="6">
    <source>
        <dbReference type="ARBA" id="ARBA00023054"/>
    </source>
</evidence>
<dbReference type="Proteomes" id="UP000712600">
    <property type="component" value="Unassembled WGS sequence"/>
</dbReference>
<proteinExistence type="predicted"/>
<reference evidence="13" key="1">
    <citation type="submission" date="2019-12" db="EMBL/GenBank/DDBJ databases">
        <title>Genome sequencing and annotation of Brassica cretica.</title>
        <authorList>
            <person name="Studholme D.J."/>
            <person name="Sarris P."/>
        </authorList>
    </citation>
    <scope>NUCLEOTIDE SEQUENCE</scope>
    <source>
        <strain evidence="13">PFS-109/04</strain>
        <tissue evidence="13">Leaf</tissue>
    </source>
</reference>
<evidence type="ECO:0000313" key="13">
    <source>
        <dbReference type="EMBL" id="KAF3505005.1"/>
    </source>
</evidence>
<keyword evidence="8" id="KW-0611">Plant defense</keyword>
<sequence length="337" mass="38759">MSFSGYSFVVLTLFSIVLTQIYGLGKVDPMYDLKPEETLAIHNQIRADVGVAPLVWDDKLAAYAQNYANVRSKDCAMKHSTDGMYGENLAAGWVQPLDTMSGPIATKFWLTEKPNYNYDTNRCSGVCGHYTQIVANQSQRLGCGTVRCHNNEYVWVRIADERTAKVAELEQKVALLEVECTSLNQELQDMEVRARRGQKKSPDEPNQVIQIQAWQDEVDRARHGQRDAEEKLSSMEAEMQKVRVEMAAMKRDAEHYSRQEHTELEKRYRELTDLLYYKQTQLETMASEKAAAEFQLEKEVKRLQEAQVEVEKSRVPRRPSTTWEEDSEIKTLDCKTQ</sequence>
<evidence type="ECO:0000259" key="12">
    <source>
        <dbReference type="SMART" id="SM00198"/>
    </source>
</evidence>
<dbReference type="EMBL" id="QGKX02001621">
    <property type="protein sequence ID" value="KAF3505005.1"/>
    <property type="molecule type" value="Genomic_DNA"/>
</dbReference>
<feature type="coiled-coil region" evidence="9">
    <location>
        <begin position="159"/>
        <end position="259"/>
    </location>
</feature>
<dbReference type="PANTHER" id="PTHR13815">
    <property type="entry name" value="GOLGIN-84"/>
    <property type="match status" value="1"/>
</dbReference>
<evidence type="ECO:0000256" key="11">
    <source>
        <dbReference type="SAM" id="SignalP"/>
    </source>
</evidence>
<feature type="chain" id="PRO_5035745558" description="SCP domain-containing protein" evidence="11">
    <location>
        <begin position="20"/>
        <end position="337"/>
    </location>
</feature>
<accession>A0A8S9NN73</accession>
<evidence type="ECO:0000256" key="1">
    <source>
        <dbReference type="ARBA" id="ARBA00003143"/>
    </source>
</evidence>
<dbReference type="InterPro" id="IPR014044">
    <property type="entry name" value="CAP_dom"/>
</dbReference>
<evidence type="ECO:0000256" key="10">
    <source>
        <dbReference type="SAM" id="MobiDB-lite"/>
    </source>
</evidence>
<dbReference type="GO" id="GO:0000301">
    <property type="term" value="P:retrograde transport, vesicle recycling within Golgi"/>
    <property type="evidence" value="ECO:0007669"/>
    <property type="project" value="TreeGrafter"/>
</dbReference>